<dbReference type="PANTHER" id="PTHR30383:SF5">
    <property type="entry name" value="SGNH HYDROLASE-TYPE ESTERASE DOMAIN-CONTAINING PROTEIN"/>
    <property type="match status" value="1"/>
</dbReference>
<organism evidence="2 3">
    <name type="scientific">Paenibacillus rhizosphaerae</name>
    <dbReference type="NCBI Taxonomy" id="297318"/>
    <lineage>
        <taxon>Bacteria</taxon>
        <taxon>Bacillati</taxon>
        <taxon>Bacillota</taxon>
        <taxon>Bacilli</taxon>
        <taxon>Bacillales</taxon>
        <taxon>Paenibacillaceae</taxon>
        <taxon>Paenibacillus</taxon>
    </lineage>
</organism>
<accession>A0A839TRE3</accession>
<name>A0A839TRE3_9BACL</name>
<dbReference type="GO" id="GO:0004622">
    <property type="term" value="F:phosphatidylcholine lysophospholipase activity"/>
    <property type="evidence" value="ECO:0007669"/>
    <property type="project" value="TreeGrafter"/>
</dbReference>
<gene>
    <name evidence="2" type="ORF">FHS19_002622</name>
</gene>
<dbReference type="Pfam" id="PF13472">
    <property type="entry name" value="Lipase_GDSL_2"/>
    <property type="match status" value="1"/>
</dbReference>
<evidence type="ECO:0000259" key="1">
    <source>
        <dbReference type="Pfam" id="PF13472"/>
    </source>
</evidence>
<dbReference type="Proteomes" id="UP000517523">
    <property type="component" value="Unassembled WGS sequence"/>
</dbReference>
<dbReference type="PANTHER" id="PTHR30383">
    <property type="entry name" value="THIOESTERASE 1/PROTEASE 1/LYSOPHOSPHOLIPASE L1"/>
    <property type="match status" value="1"/>
</dbReference>
<dbReference type="InterPro" id="IPR036514">
    <property type="entry name" value="SGNH_hydro_sf"/>
</dbReference>
<evidence type="ECO:0000313" key="2">
    <source>
        <dbReference type="EMBL" id="MBB3127968.1"/>
    </source>
</evidence>
<dbReference type="InterPro" id="IPR051532">
    <property type="entry name" value="Ester_Hydrolysis_Enzymes"/>
</dbReference>
<protein>
    <submittedName>
        <fullName evidence="2">Lysophospholipase L1-like esterase</fullName>
    </submittedName>
</protein>
<evidence type="ECO:0000313" key="3">
    <source>
        <dbReference type="Proteomes" id="UP000517523"/>
    </source>
</evidence>
<sequence length="225" mass="25404">MKMDKGQRLVMIGDSITDCERKFPYGEGLFQGVGKGYVSLVDTLLQTAYPELNLRVTNMGIGGNTVRDLKARWQTDVLDLKPDWLSIMIGINDVWRQFDQPAIPESHVLLEEYEHTLLELAEQALPGLKGLVIMTPFYIEPNAEDGMRRRMDEYGRAAQRAAKRVGALFVDTQAVFEPMFGYVHPTAIASDRVHPSLTGHMLIARAFLQAIGFDWKRMSGEVSMR</sequence>
<dbReference type="EMBL" id="JACHXJ010000002">
    <property type="protein sequence ID" value="MBB3127968.1"/>
    <property type="molecule type" value="Genomic_DNA"/>
</dbReference>
<dbReference type="CDD" id="cd01834">
    <property type="entry name" value="SGNH_hydrolase_like_2"/>
    <property type="match status" value="1"/>
</dbReference>
<dbReference type="RefSeq" id="WP_183582203.1">
    <property type="nucleotide sequence ID" value="NZ_JACHXJ010000002.1"/>
</dbReference>
<proteinExistence type="predicted"/>
<reference evidence="2 3" key="1">
    <citation type="submission" date="2020-08" db="EMBL/GenBank/DDBJ databases">
        <title>Genomic Encyclopedia of Type Strains, Phase III (KMG-III): the genomes of soil and plant-associated and newly described type strains.</title>
        <authorList>
            <person name="Whitman W."/>
        </authorList>
    </citation>
    <scope>NUCLEOTIDE SEQUENCE [LARGE SCALE GENOMIC DNA]</scope>
    <source>
        <strain evidence="2 3">CECT 5831</strain>
    </source>
</reference>
<dbReference type="InterPro" id="IPR013830">
    <property type="entry name" value="SGNH_hydro"/>
</dbReference>
<feature type="domain" description="SGNH hydrolase-type esterase" evidence="1">
    <location>
        <begin position="12"/>
        <end position="200"/>
    </location>
</feature>
<comment type="caution">
    <text evidence="2">The sequence shown here is derived from an EMBL/GenBank/DDBJ whole genome shotgun (WGS) entry which is preliminary data.</text>
</comment>
<dbReference type="AlphaFoldDB" id="A0A839TRE3"/>
<dbReference type="Gene3D" id="3.40.50.1110">
    <property type="entry name" value="SGNH hydrolase"/>
    <property type="match status" value="1"/>
</dbReference>
<dbReference type="SUPFAM" id="SSF52266">
    <property type="entry name" value="SGNH hydrolase"/>
    <property type="match status" value="1"/>
</dbReference>